<gene>
    <name evidence="2" type="ORF">CEXT_531441</name>
</gene>
<evidence type="ECO:0000313" key="2">
    <source>
        <dbReference type="EMBL" id="GIY86644.1"/>
    </source>
</evidence>
<accession>A0AAV4WYD7</accession>
<organism evidence="2 3">
    <name type="scientific">Caerostris extrusa</name>
    <name type="common">Bark spider</name>
    <name type="synonym">Caerostris bankana</name>
    <dbReference type="NCBI Taxonomy" id="172846"/>
    <lineage>
        <taxon>Eukaryota</taxon>
        <taxon>Metazoa</taxon>
        <taxon>Ecdysozoa</taxon>
        <taxon>Arthropoda</taxon>
        <taxon>Chelicerata</taxon>
        <taxon>Arachnida</taxon>
        <taxon>Araneae</taxon>
        <taxon>Araneomorphae</taxon>
        <taxon>Entelegynae</taxon>
        <taxon>Araneoidea</taxon>
        <taxon>Araneidae</taxon>
        <taxon>Caerostris</taxon>
    </lineage>
</organism>
<reference evidence="2 3" key="1">
    <citation type="submission" date="2021-06" db="EMBL/GenBank/DDBJ databases">
        <title>Caerostris extrusa draft genome.</title>
        <authorList>
            <person name="Kono N."/>
            <person name="Arakawa K."/>
        </authorList>
    </citation>
    <scope>NUCLEOTIDE SEQUENCE [LARGE SCALE GENOMIC DNA]</scope>
</reference>
<evidence type="ECO:0000313" key="3">
    <source>
        <dbReference type="Proteomes" id="UP001054945"/>
    </source>
</evidence>
<proteinExistence type="predicted"/>
<keyword evidence="1" id="KW-0732">Signal</keyword>
<evidence type="ECO:0008006" key="4">
    <source>
        <dbReference type="Google" id="ProtNLM"/>
    </source>
</evidence>
<evidence type="ECO:0000256" key="1">
    <source>
        <dbReference type="SAM" id="SignalP"/>
    </source>
</evidence>
<sequence>MVISRLFSICCLYTLWVTQCYVSCHSVFMKRFLKDCCPPTLHATSFVKSNRISHSLQIITRVVDIIPVDGEELVLTAAAAAAAGIHFSG</sequence>
<feature type="chain" id="PRO_5043719327" description="Secreted protein" evidence="1">
    <location>
        <begin position="21"/>
        <end position="89"/>
    </location>
</feature>
<dbReference type="EMBL" id="BPLR01016828">
    <property type="protein sequence ID" value="GIY86644.1"/>
    <property type="molecule type" value="Genomic_DNA"/>
</dbReference>
<name>A0AAV4WYD7_CAEEX</name>
<feature type="signal peptide" evidence="1">
    <location>
        <begin position="1"/>
        <end position="20"/>
    </location>
</feature>
<dbReference type="AlphaFoldDB" id="A0AAV4WYD7"/>
<dbReference type="Proteomes" id="UP001054945">
    <property type="component" value="Unassembled WGS sequence"/>
</dbReference>
<keyword evidence="3" id="KW-1185">Reference proteome</keyword>
<comment type="caution">
    <text evidence="2">The sequence shown here is derived from an EMBL/GenBank/DDBJ whole genome shotgun (WGS) entry which is preliminary data.</text>
</comment>
<protein>
    <recommendedName>
        <fullName evidence="4">Secreted protein</fullName>
    </recommendedName>
</protein>